<accession>A0A077R729</accession>
<organism evidence="2">
    <name type="scientific">Melanopsichium pennsylvanicum 4</name>
    <dbReference type="NCBI Taxonomy" id="1398559"/>
    <lineage>
        <taxon>Eukaryota</taxon>
        <taxon>Fungi</taxon>
        <taxon>Dikarya</taxon>
        <taxon>Basidiomycota</taxon>
        <taxon>Ustilaginomycotina</taxon>
        <taxon>Ustilaginomycetes</taxon>
        <taxon>Ustilaginales</taxon>
        <taxon>Ustilaginaceae</taxon>
        <taxon>Melanopsichium</taxon>
    </lineage>
</organism>
<dbReference type="AlphaFoldDB" id="A0A077R729"/>
<dbReference type="InterPro" id="IPR050275">
    <property type="entry name" value="PGM_Phosphatase"/>
</dbReference>
<dbReference type="SUPFAM" id="SSF53254">
    <property type="entry name" value="Phosphoglycerate mutase-like"/>
    <property type="match status" value="1"/>
</dbReference>
<sequence length="349" mass="38188">MQHAILTLIRHAETTANLNRLLQGVTDSPVTVFGQAQIDALARTWSTTLDSCPCSNQKSSTPTPSLTPKLDLPPPTLIVCSPIGRARKTAEAIFRACTPSQVRDQDGFIFDDLLDQECSGAGTRLDVATQLILLGSKCLLVDPGLKEKDFGSKESTRGGVHVAGYPKASGPGESRIEFTKRAQRVGAEWLKVANHLALKSTPASHHTIPPHIVLVSHGMWINTFFQAHPPTTISHTSGQPEILPFAANTGIFSLKLQPVSVEQHAERTKALKAKSGEREYSTDLFRSNDTRHLANVKRQKGGFGRAAFDSKQRKLSSFFPSPPQQQPNIDESERDAAFNEESPTKKRKK</sequence>
<dbReference type="PANTHER" id="PTHR48100">
    <property type="entry name" value="BROAD-SPECIFICITY PHOSPHATASE YOR283W-RELATED"/>
    <property type="match status" value="1"/>
</dbReference>
<dbReference type="Pfam" id="PF00300">
    <property type="entry name" value="His_Phos_1"/>
    <property type="match status" value="1"/>
</dbReference>
<dbReference type="EMBL" id="HG529627">
    <property type="protein sequence ID" value="CDI54777.1"/>
    <property type="molecule type" value="Genomic_DNA"/>
</dbReference>
<feature type="region of interest" description="Disordered" evidence="1">
    <location>
        <begin position="311"/>
        <end position="349"/>
    </location>
</feature>
<dbReference type="CDD" id="cd07067">
    <property type="entry name" value="HP_PGM_like"/>
    <property type="match status" value="1"/>
</dbReference>
<dbReference type="Gene3D" id="3.40.50.1240">
    <property type="entry name" value="Phosphoglycerate mutase-like"/>
    <property type="match status" value="1"/>
</dbReference>
<reference evidence="2" key="1">
    <citation type="journal article" date="2014" name="Genome Biol. Evol.">
        <title>Gene Loss Rather Than Gene Gain Is Associated with a Host Jump from Monocots to Dicots in the Smut Fungus Melanopsichium pennsylvanicum.</title>
        <authorList>
            <person name="Sharma R."/>
            <person name="Mishra B."/>
            <person name="Runge F."/>
            <person name="Thines M."/>
        </authorList>
    </citation>
    <scope>NUCLEOTIDE SEQUENCE</scope>
    <source>
        <strain evidence="2">4</strain>
    </source>
</reference>
<dbReference type="PANTHER" id="PTHR48100:SF15">
    <property type="entry name" value="SEDOHEPTULOSE 1,7-BISPHOSPHATASE"/>
    <property type="match status" value="1"/>
</dbReference>
<dbReference type="InterPro" id="IPR013078">
    <property type="entry name" value="His_Pase_superF_clade-1"/>
</dbReference>
<dbReference type="GO" id="GO:0046390">
    <property type="term" value="P:ribose phosphate biosynthetic process"/>
    <property type="evidence" value="ECO:0007669"/>
    <property type="project" value="TreeGrafter"/>
</dbReference>
<proteinExistence type="predicted"/>
<dbReference type="SMART" id="SM00855">
    <property type="entry name" value="PGAM"/>
    <property type="match status" value="1"/>
</dbReference>
<evidence type="ECO:0008006" key="3">
    <source>
        <dbReference type="Google" id="ProtNLM"/>
    </source>
</evidence>
<dbReference type="InterPro" id="IPR029033">
    <property type="entry name" value="His_PPase_superfam"/>
</dbReference>
<protein>
    <recommendedName>
        <fullName evidence="3">Phosphoglycerate mutase-like protein</fullName>
    </recommendedName>
</protein>
<evidence type="ECO:0000256" key="1">
    <source>
        <dbReference type="SAM" id="MobiDB-lite"/>
    </source>
</evidence>
<evidence type="ECO:0000313" key="2">
    <source>
        <dbReference type="EMBL" id="CDI54777.1"/>
    </source>
</evidence>
<name>A0A077R729_9BASI</name>
<dbReference type="GO" id="GO:0050278">
    <property type="term" value="F:sedoheptulose-bisphosphatase activity"/>
    <property type="evidence" value="ECO:0007669"/>
    <property type="project" value="TreeGrafter"/>
</dbReference>